<reference evidence="1 2" key="1">
    <citation type="submission" date="2018-05" db="EMBL/GenBank/DDBJ databases">
        <title>Whole genome sequencing for identification of molecular markers to develop diagnostic detection tools for the regulated plant pathogen Lachnellula willkommii.</title>
        <authorList>
            <person name="Giroux E."/>
            <person name="Bilodeau G."/>
        </authorList>
    </citation>
    <scope>NUCLEOTIDE SEQUENCE [LARGE SCALE GENOMIC DNA]</scope>
    <source>
        <strain evidence="1 2">CBS 203.66</strain>
    </source>
</reference>
<name>A0A8T9B9S8_9HELO</name>
<organism evidence="1 2">
    <name type="scientific">Lachnellula arida</name>
    <dbReference type="NCBI Taxonomy" id="1316785"/>
    <lineage>
        <taxon>Eukaryota</taxon>
        <taxon>Fungi</taxon>
        <taxon>Dikarya</taxon>
        <taxon>Ascomycota</taxon>
        <taxon>Pezizomycotina</taxon>
        <taxon>Leotiomycetes</taxon>
        <taxon>Helotiales</taxon>
        <taxon>Lachnaceae</taxon>
        <taxon>Lachnellula</taxon>
    </lineage>
</organism>
<feature type="non-terminal residue" evidence="1">
    <location>
        <position position="415"/>
    </location>
</feature>
<dbReference type="OrthoDB" id="4934446at2759"/>
<sequence>LSPKASSTLEFFLPPPILEVGCSYGGKDVSIYTAGGNWSLRETKGSYPLTTYSSSAFDALHNGISENWLLRDDVVKPFGDKRQNLISVYTFNLDQDTLSYSDESGHIQLPLARLRKPGSEPIQRSEFTPFEIVSPPQLDLAGFPPPYQKPSTPIPERRFAFSSRILSDFAHQWRHILRSSYADSTFRRLAKAVISIATNDFRVDEVFEKQHINFRSSYVTVLDVPSWEPYESHMFSIGGTTVVLHQDLQTALKIAKDEAKESRNVIAPGNHIEQRIYLLLAVRHMLVCHVDSTGTFSYTAPKTLMDGLTPPSPSAINLLLQALSPSRSRSDSPIHSLPLEIQDRILEHVSKAPFEAARLGCVLGLGSPFTWMRAIEWPRRSGPIELFISPTNRHENAPVESKIYFGDVFSGVSYR</sequence>
<dbReference type="EMBL" id="QGMF01000403">
    <property type="protein sequence ID" value="TVY16161.1"/>
    <property type="molecule type" value="Genomic_DNA"/>
</dbReference>
<comment type="caution">
    <text evidence="1">The sequence shown here is derived from an EMBL/GenBank/DDBJ whole genome shotgun (WGS) entry which is preliminary data.</text>
</comment>
<gene>
    <name evidence="1" type="ORF">LARI1_G006867</name>
</gene>
<keyword evidence="2" id="KW-1185">Reference proteome</keyword>
<evidence type="ECO:0000313" key="2">
    <source>
        <dbReference type="Proteomes" id="UP000469559"/>
    </source>
</evidence>
<feature type="non-terminal residue" evidence="1">
    <location>
        <position position="1"/>
    </location>
</feature>
<evidence type="ECO:0000313" key="1">
    <source>
        <dbReference type="EMBL" id="TVY16161.1"/>
    </source>
</evidence>
<dbReference type="AlphaFoldDB" id="A0A8T9B9S8"/>
<accession>A0A8T9B9S8</accession>
<protein>
    <submittedName>
        <fullName evidence="1">Uncharacterized protein</fullName>
    </submittedName>
</protein>
<proteinExistence type="predicted"/>
<dbReference type="Proteomes" id="UP000469559">
    <property type="component" value="Unassembled WGS sequence"/>
</dbReference>